<keyword evidence="1" id="KW-0472">Membrane</keyword>
<dbReference type="EMBL" id="CAJNOT010018614">
    <property type="protein sequence ID" value="CAF1554574.1"/>
    <property type="molecule type" value="Genomic_DNA"/>
</dbReference>
<gene>
    <name evidence="2" type="ORF">ZHD862_LOCUS39426</name>
</gene>
<name>A0A815X975_9BILA</name>
<feature type="non-terminal residue" evidence="2">
    <location>
        <position position="1"/>
    </location>
</feature>
<sequence>DHRSIIGKLTNYFITNQFFNLIRVTSYLLIYPAYYLLYGNVGDELSELDGKKKNNH</sequence>
<organism evidence="2 3">
    <name type="scientific">Rotaria sordida</name>
    <dbReference type="NCBI Taxonomy" id="392033"/>
    <lineage>
        <taxon>Eukaryota</taxon>
        <taxon>Metazoa</taxon>
        <taxon>Spiralia</taxon>
        <taxon>Gnathifera</taxon>
        <taxon>Rotifera</taxon>
        <taxon>Eurotatoria</taxon>
        <taxon>Bdelloidea</taxon>
        <taxon>Philodinida</taxon>
        <taxon>Philodinidae</taxon>
        <taxon>Rotaria</taxon>
    </lineage>
</organism>
<evidence type="ECO:0000313" key="3">
    <source>
        <dbReference type="Proteomes" id="UP000663864"/>
    </source>
</evidence>
<dbReference type="AlphaFoldDB" id="A0A815X975"/>
<comment type="caution">
    <text evidence="2">The sequence shown here is derived from an EMBL/GenBank/DDBJ whole genome shotgun (WGS) entry which is preliminary data.</text>
</comment>
<proteinExistence type="predicted"/>
<evidence type="ECO:0000313" key="2">
    <source>
        <dbReference type="EMBL" id="CAF1554574.1"/>
    </source>
</evidence>
<dbReference type="Proteomes" id="UP000663864">
    <property type="component" value="Unassembled WGS sequence"/>
</dbReference>
<reference evidence="2" key="1">
    <citation type="submission" date="2021-02" db="EMBL/GenBank/DDBJ databases">
        <authorList>
            <person name="Nowell W R."/>
        </authorList>
    </citation>
    <scope>NUCLEOTIDE SEQUENCE</scope>
</reference>
<protein>
    <submittedName>
        <fullName evidence="2">Uncharacterized protein</fullName>
    </submittedName>
</protein>
<accession>A0A815X975</accession>
<evidence type="ECO:0000256" key="1">
    <source>
        <dbReference type="SAM" id="Phobius"/>
    </source>
</evidence>
<keyword evidence="1" id="KW-0812">Transmembrane</keyword>
<keyword evidence="1" id="KW-1133">Transmembrane helix</keyword>
<feature type="transmembrane region" description="Helical" evidence="1">
    <location>
        <begin position="21"/>
        <end position="38"/>
    </location>
</feature>